<feature type="domain" description="Amine oxidase" evidence="2">
    <location>
        <begin position="34"/>
        <end position="143"/>
    </location>
</feature>
<keyword evidence="4" id="KW-1185">Reference proteome</keyword>
<evidence type="ECO:0000259" key="2">
    <source>
        <dbReference type="Pfam" id="PF01593"/>
    </source>
</evidence>
<dbReference type="Proteomes" id="UP001162162">
    <property type="component" value="Unassembled WGS sequence"/>
</dbReference>
<dbReference type="InterPro" id="IPR002937">
    <property type="entry name" value="Amino_oxidase"/>
</dbReference>
<proteinExistence type="predicted"/>
<keyword evidence="1" id="KW-0732">Signal</keyword>
<name>A0AAV8YDM0_9CUCU</name>
<feature type="domain" description="Amine oxidase" evidence="2">
    <location>
        <begin position="214"/>
        <end position="453"/>
    </location>
</feature>
<dbReference type="Gene3D" id="3.90.660.10">
    <property type="match status" value="3"/>
</dbReference>
<dbReference type="InterPro" id="IPR050281">
    <property type="entry name" value="Flavin_monoamine_oxidase"/>
</dbReference>
<gene>
    <name evidence="3" type="ORF">NQ318_017003</name>
</gene>
<evidence type="ECO:0000313" key="4">
    <source>
        <dbReference type="Proteomes" id="UP001162162"/>
    </source>
</evidence>
<dbReference type="SUPFAM" id="SSF51905">
    <property type="entry name" value="FAD/NAD(P)-binding domain"/>
    <property type="match status" value="5"/>
</dbReference>
<feature type="domain" description="Amine oxidase" evidence="2">
    <location>
        <begin position="909"/>
        <end position="951"/>
    </location>
</feature>
<protein>
    <recommendedName>
        <fullName evidence="2">Amine oxidase domain-containing protein</fullName>
    </recommendedName>
</protein>
<dbReference type="SUPFAM" id="SSF54373">
    <property type="entry name" value="FAD-linked reductases, C-terminal domain"/>
    <property type="match status" value="4"/>
</dbReference>
<feature type="domain" description="Amine oxidase" evidence="2">
    <location>
        <begin position="986"/>
        <end position="1242"/>
    </location>
</feature>
<dbReference type="InterPro" id="IPR036188">
    <property type="entry name" value="FAD/NAD-bd_sf"/>
</dbReference>
<evidence type="ECO:0000313" key="3">
    <source>
        <dbReference type="EMBL" id="KAJ8949098.1"/>
    </source>
</evidence>
<dbReference type="FunFam" id="3.50.50.60:FF:000080">
    <property type="entry name" value="Spermine oxidase"/>
    <property type="match status" value="2"/>
</dbReference>
<accession>A0AAV8YDM0</accession>
<comment type="caution">
    <text evidence="3">The sequence shown here is derived from an EMBL/GenBank/DDBJ whole genome shotgun (WGS) entry which is preliminary data.</text>
</comment>
<dbReference type="PANTHER" id="PTHR10742">
    <property type="entry name" value="FLAVIN MONOAMINE OXIDASE"/>
    <property type="match status" value="1"/>
</dbReference>
<dbReference type="GO" id="GO:0046592">
    <property type="term" value="F:polyamine oxidase activity"/>
    <property type="evidence" value="ECO:0007669"/>
    <property type="project" value="TreeGrafter"/>
</dbReference>
<dbReference type="Pfam" id="PF01593">
    <property type="entry name" value="Amino_oxidase"/>
    <property type="match status" value="7"/>
</dbReference>
<dbReference type="PRINTS" id="PR00368">
    <property type="entry name" value="FADPNR"/>
</dbReference>
<feature type="domain" description="Amine oxidase" evidence="2">
    <location>
        <begin position="1269"/>
        <end position="1353"/>
    </location>
</feature>
<feature type="domain" description="Amine oxidase" evidence="2">
    <location>
        <begin position="1382"/>
        <end position="1826"/>
    </location>
</feature>
<feature type="signal peptide" evidence="1">
    <location>
        <begin position="1"/>
        <end position="22"/>
    </location>
</feature>
<dbReference type="PANTHER" id="PTHR10742:SF398">
    <property type="entry name" value="AMINE OXIDASE DOMAIN-CONTAINING PROTEIN-RELATED"/>
    <property type="match status" value="1"/>
</dbReference>
<reference evidence="3" key="1">
    <citation type="journal article" date="2023" name="Insect Mol. Biol.">
        <title>Genome sequencing provides insights into the evolution of gene families encoding plant cell wall-degrading enzymes in longhorned beetles.</title>
        <authorList>
            <person name="Shin N.R."/>
            <person name="Okamura Y."/>
            <person name="Kirsch R."/>
            <person name="Pauchet Y."/>
        </authorList>
    </citation>
    <scope>NUCLEOTIDE SEQUENCE</scope>
    <source>
        <strain evidence="3">AMC_N1</strain>
    </source>
</reference>
<sequence length="1832" mass="207762">MFVSYLTIVLVCFCEWTFCSEGNPSILIIGSGPSGIAATTRLWKANLTNLKVLEAEPRIGGRVNSVKFGDAYVDMGGEWCHGERGNIVYDMVKEYNILKHRTTPYKLKYSNGNYVDDDVSKELIQFSEAVGETIVGEEDLCKKYASTGECLDKEFTVTMQRKFAHDPEKLKVSVEANDWLQSYLKGYDSCFSLYDLHVKSDYDQCEGDLVIWNKEARKVTVQCSDHSSFEADHVIFTPSLGVLKASHEQLFQPGLPEVKVNAIKTAGFGAILKIILHFPETWWKTDEAFGLVWSAEDEKKIKTEFGRGPVKDGKSWLTSLAYLFTAENNPKVLVVFFAGNMIPEIEKENDQVLIDGLMYTFKKFFGKNNTVVDPDKMIKSTWYNNPHFRGTYSYDSIQGNSVEHKFPDKLAAPLTAEDGRPLVQFAGEATNPHHFSTVHGAIETGYREADRLIELYTKKVERIAAATKLWKANLTNLKVLEAEPRIGGRVNSVKFGDGYIDLGGEWCHETHPDLPPLNQGTISKIEAQYREMGHVRKVPSKRQAVVHDDTKLNLLLALEENPITPARQLARDSNLNHKTVLKILKFNAAFRSRFETDPDRLKVCLEADDWLKSYILSYESSFSLYDVNVDSDFQQCEGDLGLNWDGRGYKTILEVMMQKFPDSSNHLPLDNRILLNKEVNKNHVIFTPSLGVLKANHEQLFEPGLPKEKVNAIKTTGFGAVLKIILHFPETWWNTSEEFGFVWSTEDEDKIATEFGKGPVKNGKSWLTTLAYVYTAENNPKVLMTYFAGNMIPEIEKENDQVLIDGLMYTFKKFLGKKHAVVDPDKMIKSTWYNNPHFRGTYSYDSIQGNSVEHKFPIKLAAPLTAEDGMPLVQFAGEATNSHHFSTVHGAIETGYREADRLIKLYTKKIGGRVNSVKFGDGYIDLGGEWCHGEKGNIVYDMVKQYNILKHSNATYKIMYSNGDSCYVILEVMMQKFPDSSNHLPLDNRILLNKEVNKVIWNKDARKVTVQCSDNSSFEADHVIFTPSLGVLKANHEQLFEPGLPKEKVNAIKTTGFGAVLKIILHFPETWWNTSEEFGFVWSTEDEDKIATEFGKGPVKNGKSWLTTLAYVYTAENNPKVLMTYFAGNMIPEIEKENDQVLIDGLMYTFKKFLGKKHAVVDPDKMIKSTWYNNPHFRGTYSYDSIQGNSVEHKFPIKLAAPLTAEDGMPLVQFAGEATNSHHFSTVHGAIETGYREADRLIKLYTKNNPSIVIIGAGPSGIAATTRFHNLVVLEAEPRIGGRLHSVKFGDAYVDMGGEWCHGEKGNIVYDMVKEYNILKHSNDTKYMVMYSNGNFVDEEVHKELMKFVGSLSRSIAIFVSVLAITCAEESPSIIIIGAGPSGIAAATRLLKNNFTNVKVLEAENRIGGRIRSIQFGDAFVDLGAEWCHGEKNNIVYDMVKDYDVLRHTNLSYTLIYSDGQYVDEDIRRSLLLFVDSIDASVTNPATEEYCKNVSSIGDCFDILFNNTFTQRYRNDSRKLRTSLESADWLESYMLGYDSSFTLQDLSRKSSYKRCEGDIRLNWNGHGYKTILELMMQRFPNPSNELPIGSRIFLNKEVERIFWNRNNSKVLIQCSDNTTYDGDQVIFTPSLGVLKAEHKELFKPNLPDEKVTAVRNFGFGAVFKIALHFPEVWWKADELFGFVWSEEDKIQIHKEFPFGPIKNQRSWLTHSVKFFQAENNPNVLMVFFSGDVVPDLEIEPDNVIIGGYRMIRSSWYSNPHFRGTFSYESVKGNSFGSRYPEKLGQPLTYEDGRPSVLFAGEATHPYYFSTVHAAIETGYREADRIINLYRRM</sequence>
<organism evidence="3 4">
    <name type="scientific">Aromia moschata</name>
    <dbReference type="NCBI Taxonomy" id="1265417"/>
    <lineage>
        <taxon>Eukaryota</taxon>
        <taxon>Metazoa</taxon>
        <taxon>Ecdysozoa</taxon>
        <taxon>Arthropoda</taxon>
        <taxon>Hexapoda</taxon>
        <taxon>Insecta</taxon>
        <taxon>Pterygota</taxon>
        <taxon>Neoptera</taxon>
        <taxon>Endopterygota</taxon>
        <taxon>Coleoptera</taxon>
        <taxon>Polyphaga</taxon>
        <taxon>Cucujiformia</taxon>
        <taxon>Chrysomeloidea</taxon>
        <taxon>Cerambycidae</taxon>
        <taxon>Cerambycinae</taxon>
        <taxon>Callichromatini</taxon>
        <taxon>Aromia</taxon>
    </lineage>
</organism>
<dbReference type="Gene3D" id="3.50.50.60">
    <property type="entry name" value="FAD/NAD(P)-binding domain"/>
    <property type="match status" value="6"/>
</dbReference>
<evidence type="ECO:0000256" key="1">
    <source>
        <dbReference type="SAM" id="SignalP"/>
    </source>
</evidence>
<dbReference type="EMBL" id="JAPWTK010000124">
    <property type="protein sequence ID" value="KAJ8949098.1"/>
    <property type="molecule type" value="Genomic_DNA"/>
</dbReference>
<feature type="chain" id="PRO_5043687154" description="Amine oxidase domain-containing protein" evidence="1">
    <location>
        <begin position="23"/>
        <end position="1832"/>
    </location>
</feature>
<feature type="domain" description="Amine oxidase" evidence="2">
    <location>
        <begin position="463"/>
        <end position="903"/>
    </location>
</feature>